<evidence type="ECO:0000259" key="1">
    <source>
        <dbReference type="Pfam" id="PF20150"/>
    </source>
</evidence>
<accession>A0A4Z1INK8</accession>
<name>A0A4Z1INK8_9HELO</name>
<sequence>MATSKDSVTRQPRNSTSLTTFTLFPKLVPELRSMIWELVIFNDPRNIIVGKHWPCYKQEGHPKVIEDFGYKCISTVPTVLRTCTEARTVGLKYYKLLEWAPELSKGKVRLVGVPEYPARTYINCKVDRIVIHDLAKFWSLLGDSFDDVAGRVNGFKKLHDDDRSAVYDLNQKLIEAGVKFLAIDTRNDSDKIESFFGKVYPWGCPVEELIFFSSGQKKFAYRFHRTWGPRQVLPWSVFTQPKVRNSSKEPTLAHEFLVHRFKVHAEVRGVMLTRDEEMPKFITPLGFGGQSMKTHLNMAATILAILPPTGTLITTKTGASLEL</sequence>
<keyword evidence="3" id="KW-1185">Reference proteome</keyword>
<dbReference type="AlphaFoldDB" id="A0A4Z1INK8"/>
<dbReference type="PANTHER" id="PTHR35910">
    <property type="entry name" value="2EXR DOMAIN-CONTAINING PROTEIN"/>
    <property type="match status" value="1"/>
</dbReference>
<reference evidence="2 3" key="1">
    <citation type="submission" date="2017-12" db="EMBL/GenBank/DDBJ databases">
        <title>Comparative genomics of Botrytis spp.</title>
        <authorList>
            <person name="Valero-Jimenez C.A."/>
            <person name="Tapia P."/>
            <person name="Veloso J."/>
            <person name="Silva-Moreno E."/>
            <person name="Staats M."/>
            <person name="Valdes J.H."/>
            <person name="Van Kan J.A.L."/>
        </authorList>
    </citation>
    <scope>NUCLEOTIDE SEQUENCE [LARGE SCALE GENOMIC DNA]</scope>
    <source>
        <strain evidence="2 3">MUCL2120</strain>
    </source>
</reference>
<proteinExistence type="predicted"/>
<organism evidence="2 3">
    <name type="scientific">Botryotinia narcissicola</name>
    <dbReference type="NCBI Taxonomy" id="278944"/>
    <lineage>
        <taxon>Eukaryota</taxon>
        <taxon>Fungi</taxon>
        <taxon>Dikarya</taxon>
        <taxon>Ascomycota</taxon>
        <taxon>Pezizomycotina</taxon>
        <taxon>Leotiomycetes</taxon>
        <taxon>Helotiales</taxon>
        <taxon>Sclerotiniaceae</taxon>
        <taxon>Botryotinia</taxon>
    </lineage>
</organism>
<feature type="domain" description="2EXR" evidence="1">
    <location>
        <begin position="21"/>
        <end position="129"/>
    </location>
</feature>
<evidence type="ECO:0000313" key="2">
    <source>
        <dbReference type="EMBL" id="TGO62184.1"/>
    </source>
</evidence>
<dbReference type="InterPro" id="IPR045518">
    <property type="entry name" value="2EXR"/>
</dbReference>
<dbReference type="Pfam" id="PF20150">
    <property type="entry name" value="2EXR"/>
    <property type="match status" value="1"/>
</dbReference>
<evidence type="ECO:0000313" key="3">
    <source>
        <dbReference type="Proteomes" id="UP000297452"/>
    </source>
</evidence>
<dbReference type="PANTHER" id="PTHR35910:SF6">
    <property type="entry name" value="2EXR DOMAIN-CONTAINING PROTEIN"/>
    <property type="match status" value="1"/>
</dbReference>
<dbReference type="EMBL" id="PQXJ01000117">
    <property type="protein sequence ID" value="TGO62184.1"/>
    <property type="molecule type" value="Genomic_DNA"/>
</dbReference>
<dbReference type="OrthoDB" id="3539199at2759"/>
<protein>
    <recommendedName>
        <fullName evidence="1">2EXR domain-containing protein</fullName>
    </recommendedName>
</protein>
<dbReference type="Proteomes" id="UP000297452">
    <property type="component" value="Unassembled WGS sequence"/>
</dbReference>
<gene>
    <name evidence="2" type="ORF">BOTNAR_0117g00230</name>
</gene>
<comment type="caution">
    <text evidence="2">The sequence shown here is derived from an EMBL/GenBank/DDBJ whole genome shotgun (WGS) entry which is preliminary data.</text>
</comment>